<dbReference type="EMBL" id="JAQGEF010000005">
    <property type="protein sequence ID" value="MDA3614298.1"/>
    <property type="molecule type" value="Genomic_DNA"/>
</dbReference>
<evidence type="ECO:0000313" key="2">
    <source>
        <dbReference type="Proteomes" id="UP001210231"/>
    </source>
</evidence>
<comment type="caution">
    <text evidence="1">The sequence shown here is derived from an EMBL/GenBank/DDBJ whole genome shotgun (WGS) entry which is preliminary data.</text>
</comment>
<name>A0ABT4UHJ9_9BACT</name>
<gene>
    <name evidence="1" type="ORF">O3P16_05730</name>
</gene>
<dbReference type="RefSeq" id="WP_407030626.1">
    <property type="nucleotide sequence ID" value="NZ_JAQGEF010000005.1"/>
</dbReference>
<accession>A0ABT4UHJ9</accession>
<dbReference type="Proteomes" id="UP001210231">
    <property type="component" value="Unassembled WGS sequence"/>
</dbReference>
<evidence type="ECO:0000313" key="1">
    <source>
        <dbReference type="EMBL" id="MDA3614298.1"/>
    </source>
</evidence>
<proteinExistence type="predicted"/>
<sequence>MLNGCGGQQAGAPCAWYEPLKVSEPDEYFGEYVTLQYAGQMLL</sequence>
<reference evidence="1 2" key="1">
    <citation type="submission" date="2022-12" db="EMBL/GenBank/DDBJ databases">
        <title>Chitinophagaceae gen. sp. nov., a new member of the family Chitinophagaceae, isolated from soil in a chemical factory.</title>
        <authorList>
            <person name="Ke Z."/>
        </authorList>
    </citation>
    <scope>NUCLEOTIDE SEQUENCE [LARGE SCALE GENOMIC DNA]</scope>
    <source>
        <strain evidence="1 2">LY-5</strain>
    </source>
</reference>
<protein>
    <submittedName>
        <fullName evidence="1">Uncharacterized protein</fullName>
    </submittedName>
</protein>
<keyword evidence="2" id="KW-1185">Reference proteome</keyword>
<organism evidence="1 2">
    <name type="scientific">Polluticaenibacter yanchengensis</name>
    <dbReference type="NCBI Taxonomy" id="3014562"/>
    <lineage>
        <taxon>Bacteria</taxon>
        <taxon>Pseudomonadati</taxon>
        <taxon>Bacteroidota</taxon>
        <taxon>Chitinophagia</taxon>
        <taxon>Chitinophagales</taxon>
        <taxon>Chitinophagaceae</taxon>
        <taxon>Polluticaenibacter</taxon>
    </lineage>
</organism>